<gene>
    <name evidence="8" type="ORF">B9T62_07995</name>
</gene>
<dbReference type="SUPFAM" id="SSF50129">
    <property type="entry name" value="GroES-like"/>
    <property type="match status" value="1"/>
</dbReference>
<dbReference type="InterPro" id="IPR036291">
    <property type="entry name" value="NAD(P)-bd_dom_sf"/>
</dbReference>
<dbReference type="InterPro" id="IPR013154">
    <property type="entry name" value="ADH-like_N"/>
</dbReference>
<dbReference type="EMBL" id="CP021780">
    <property type="protein sequence ID" value="ASA20732.1"/>
    <property type="molecule type" value="Genomic_DNA"/>
</dbReference>
<evidence type="ECO:0000313" key="8">
    <source>
        <dbReference type="EMBL" id="ASA20732.1"/>
    </source>
</evidence>
<dbReference type="Proteomes" id="UP000249890">
    <property type="component" value="Chromosome"/>
</dbReference>
<proteinExistence type="inferred from homology"/>
<dbReference type="OrthoDB" id="9777057at2"/>
<dbReference type="SUPFAM" id="SSF51735">
    <property type="entry name" value="NAD(P)-binding Rossmann-fold domains"/>
    <property type="match status" value="1"/>
</dbReference>
<dbReference type="PANTHER" id="PTHR42813:SF4">
    <property type="entry name" value="NADP-DEPENDENT ISOPROPANOL DEHYDROGENASE"/>
    <property type="match status" value="1"/>
</dbReference>
<dbReference type="InterPro" id="IPR002328">
    <property type="entry name" value="ADH_Zn_CS"/>
</dbReference>
<dbReference type="Gene3D" id="3.90.180.10">
    <property type="entry name" value="Medium-chain alcohol dehydrogenases, catalytic domain"/>
    <property type="match status" value="1"/>
</dbReference>
<dbReference type="GO" id="GO:0016491">
    <property type="term" value="F:oxidoreductase activity"/>
    <property type="evidence" value="ECO:0007669"/>
    <property type="project" value="UniProtKB-KW"/>
</dbReference>
<organism evidence="8 9">
    <name type="scientific">Paenibacillus donghaensis</name>
    <dbReference type="NCBI Taxonomy" id="414771"/>
    <lineage>
        <taxon>Bacteria</taxon>
        <taxon>Bacillati</taxon>
        <taxon>Bacillota</taxon>
        <taxon>Bacilli</taxon>
        <taxon>Bacillales</taxon>
        <taxon>Paenibacillaceae</taxon>
        <taxon>Paenibacillus</taxon>
    </lineage>
</organism>
<evidence type="ECO:0000259" key="7">
    <source>
        <dbReference type="SMART" id="SM00829"/>
    </source>
</evidence>
<evidence type="ECO:0000256" key="2">
    <source>
        <dbReference type="ARBA" id="ARBA00008072"/>
    </source>
</evidence>
<evidence type="ECO:0000256" key="5">
    <source>
        <dbReference type="ARBA" id="ARBA00023002"/>
    </source>
</evidence>
<dbReference type="Gene3D" id="3.40.50.720">
    <property type="entry name" value="NAD(P)-binding Rossmann-like Domain"/>
    <property type="match status" value="1"/>
</dbReference>
<dbReference type="InterPro" id="IPR020843">
    <property type="entry name" value="ER"/>
</dbReference>
<keyword evidence="9" id="KW-1185">Reference proteome</keyword>
<name>A0A2Z2KIM6_9BACL</name>
<keyword evidence="5" id="KW-0560">Oxidoreductase</keyword>
<feature type="domain" description="Enoyl reductase (ER)" evidence="7">
    <location>
        <begin position="17"/>
        <end position="354"/>
    </location>
</feature>
<comment type="cofactor">
    <cofactor evidence="1 6">
        <name>Zn(2+)</name>
        <dbReference type="ChEBI" id="CHEBI:29105"/>
    </cofactor>
</comment>
<evidence type="ECO:0000256" key="4">
    <source>
        <dbReference type="ARBA" id="ARBA00022833"/>
    </source>
</evidence>
<comment type="similarity">
    <text evidence="2 6">Belongs to the zinc-containing alcohol dehydrogenase family.</text>
</comment>
<dbReference type="SMART" id="SM00829">
    <property type="entry name" value="PKS_ER"/>
    <property type="match status" value="1"/>
</dbReference>
<dbReference type="KEGG" id="pdh:B9T62_07995"/>
<protein>
    <recommendedName>
        <fullName evidence="7">Enoyl reductase (ER) domain-containing protein</fullName>
    </recommendedName>
</protein>
<dbReference type="InterPro" id="IPR011032">
    <property type="entry name" value="GroES-like_sf"/>
</dbReference>
<accession>A0A2Z2KIM6</accession>
<evidence type="ECO:0000256" key="3">
    <source>
        <dbReference type="ARBA" id="ARBA00022723"/>
    </source>
</evidence>
<dbReference type="Pfam" id="PF00107">
    <property type="entry name" value="ADH_zinc_N"/>
    <property type="match status" value="1"/>
</dbReference>
<dbReference type="PANTHER" id="PTHR42813">
    <property type="entry name" value="ZINC-TYPE ALCOHOL DEHYDROGENASE-LIKE"/>
    <property type="match status" value="1"/>
</dbReference>
<sequence length="361" mass="39499">MLSKKGGCFMKGYALIGKNKTEWRDFSMPKINPYGAIIETKVVSPCTTDIHLLETGAVDNPSLIGKPMGHEMAGIVIEVGSEVKEFKVGDRVLVSATQANFRSLEAQAGMSKLADTNQYWMDDPERGGTFVEKYYLLDADMNLAHIPDSVTWEQAVMTPDMILTAFEGVREANIEFGDSVVFIGVGPVGLMGVQAAAIRGAGKIFAVGSRQVCFDVAKELGATDTIDYHDSDYVEEILKRNGGPVDRVVISSGTEDSLSIALKLVKRGGIVCNLASYFGHSSISIDLEAWAFGASDKTIVSPLCPGGRLLMDKMLKLIENGRIHPEKIITHKFYGMEKIEDAMQLFINRDRSLIKPVVFFD</sequence>
<dbReference type="GO" id="GO:0008270">
    <property type="term" value="F:zinc ion binding"/>
    <property type="evidence" value="ECO:0007669"/>
    <property type="project" value="InterPro"/>
</dbReference>
<dbReference type="PROSITE" id="PS00059">
    <property type="entry name" value="ADH_ZINC"/>
    <property type="match status" value="1"/>
</dbReference>
<reference evidence="8 9" key="1">
    <citation type="submission" date="2017-06" db="EMBL/GenBank/DDBJ databases">
        <title>Complete genome sequence of Paenibacillus donghaensis KCTC 13049T isolated from East Sea sediment, South Korea.</title>
        <authorList>
            <person name="Jung B.K."/>
            <person name="Hong S.-J."/>
            <person name="Shin J.-H."/>
        </authorList>
    </citation>
    <scope>NUCLEOTIDE SEQUENCE [LARGE SCALE GENOMIC DNA]</scope>
    <source>
        <strain evidence="8 9">KCTC 13049</strain>
    </source>
</reference>
<evidence type="ECO:0000256" key="1">
    <source>
        <dbReference type="ARBA" id="ARBA00001947"/>
    </source>
</evidence>
<evidence type="ECO:0000313" key="9">
    <source>
        <dbReference type="Proteomes" id="UP000249890"/>
    </source>
</evidence>
<dbReference type="AlphaFoldDB" id="A0A2Z2KIM6"/>
<keyword evidence="4 6" id="KW-0862">Zinc</keyword>
<keyword evidence="3 6" id="KW-0479">Metal-binding</keyword>
<evidence type="ECO:0000256" key="6">
    <source>
        <dbReference type="RuleBase" id="RU361277"/>
    </source>
</evidence>
<dbReference type="Pfam" id="PF08240">
    <property type="entry name" value="ADH_N"/>
    <property type="match status" value="1"/>
</dbReference>
<dbReference type="InterPro" id="IPR013149">
    <property type="entry name" value="ADH-like_C"/>
</dbReference>